<name>A0A5N6YZW3_9EURO</name>
<accession>A0A5N6YZW3</accession>
<protein>
    <submittedName>
        <fullName evidence="1">Uncharacterized protein</fullName>
    </submittedName>
</protein>
<dbReference type="AlphaFoldDB" id="A0A5N6YZW3"/>
<organism evidence="1 2">
    <name type="scientific">Aspergillus coremiiformis</name>
    <dbReference type="NCBI Taxonomy" id="138285"/>
    <lineage>
        <taxon>Eukaryota</taxon>
        <taxon>Fungi</taxon>
        <taxon>Dikarya</taxon>
        <taxon>Ascomycota</taxon>
        <taxon>Pezizomycotina</taxon>
        <taxon>Eurotiomycetes</taxon>
        <taxon>Eurotiomycetidae</taxon>
        <taxon>Eurotiales</taxon>
        <taxon>Aspergillaceae</taxon>
        <taxon>Aspergillus</taxon>
        <taxon>Aspergillus subgen. Circumdati</taxon>
    </lineage>
</organism>
<sequence>MPFSPCIYSSSISLCCRSASAFKSFSYRRKSERENKKCSKITGEKRTKNKEHISSLFLMILRDPLLESED</sequence>
<reference evidence="2" key="1">
    <citation type="submission" date="2019-04" db="EMBL/GenBank/DDBJ databases">
        <title>Friends and foes A comparative genomics studyof 23 Aspergillus species from section Flavi.</title>
        <authorList>
            <consortium name="DOE Joint Genome Institute"/>
            <person name="Kjaerbolling I."/>
            <person name="Vesth T."/>
            <person name="Frisvad J.C."/>
            <person name="Nybo J.L."/>
            <person name="Theobald S."/>
            <person name="Kildgaard S."/>
            <person name="Isbrandt T."/>
            <person name="Kuo A."/>
            <person name="Sato A."/>
            <person name="Lyhne E.K."/>
            <person name="Kogle M.E."/>
            <person name="Wiebenga A."/>
            <person name="Kun R.S."/>
            <person name="Lubbers R.J."/>
            <person name="Makela M.R."/>
            <person name="Barry K."/>
            <person name="Chovatia M."/>
            <person name="Clum A."/>
            <person name="Daum C."/>
            <person name="Haridas S."/>
            <person name="He G."/>
            <person name="LaButti K."/>
            <person name="Lipzen A."/>
            <person name="Mondo S."/>
            <person name="Riley R."/>
            <person name="Salamov A."/>
            <person name="Simmons B.A."/>
            <person name="Magnuson J.K."/>
            <person name="Henrissat B."/>
            <person name="Mortensen U.H."/>
            <person name="Larsen T.O."/>
            <person name="Devries R.P."/>
            <person name="Grigoriev I.V."/>
            <person name="Machida M."/>
            <person name="Baker S.E."/>
            <person name="Andersen M.R."/>
        </authorList>
    </citation>
    <scope>NUCLEOTIDE SEQUENCE [LARGE SCALE GENOMIC DNA]</scope>
    <source>
        <strain evidence="2">CBS 553.77</strain>
    </source>
</reference>
<dbReference type="Proteomes" id="UP000327118">
    <property type="component" value="Unassembled WGS sequence"/>
</dbReference>
<evidence type="ECO:0000313" key="1">
    <source>
        <dbReference type="EMBL" id="KAE8350965.1"/>
    </source>
</evidence>
<dbReference type="EMBL" id="ML739194">
    <property type="protein sequence ID" value="KAE8350965.1"/>
    <property type="molecule type" value="Genomic_DNA"/>
</dbReference>
<evidence type="ECO:0000313" key="2">
    <source>
        <dbReference type="Proteomes" id="UP000327118"/>
    </source>
</evidence>
<keyword evidence="2" id="KW-1185">Reference proteome</keyword>
<gene>
    <name evidence="1" type="ORF">BDV28DRAFT_138067</name>
</gene>
<proteinExistence type="predicted"/>